<protein>
    <submittedName>
        <fullName evidence="3">(rape) hypothetical protein</fullName>
    </submittedName>
</protein>
<organism evidence="3">
    <name type="scientific">Brassica napus</name>
    <name type="common">Rape</name>
    <dbReference type="NCBI Taxonomy" id="3708"/>
    <lineage>
        <taxon>Eukaryota</taxon>
        <taxon>Viridiplantae</taxon>
        <taxon>Streptophyta</taxon>
        <taxon>Embryophyta</taxon>
        <taxon>Tracheophyta</taxon>
        <taxon>Spermatophyta</taxon>
        <taxon>Magnoliopsida</taxon>
        <taxon>eudicotyledons</taxon>
        <taxon>Gunneridae</taxon>
        <taxon>Pentapetalae</taxon>
        <taxon>rosids</taxon>
        <taxon>malvids</taxon>
        <taxon>Brassicales</taxon>
        <taxon>Brassicaceae</taxon>
        <taxon>Brassiceae</taxon>
        <taxon>Brassica</taxon>
    </lineage>
</organism>
<name>A0A816JW48_BRANA</name>
<dbReference type="InterPro" id="IPR029466">
    <property type="entry name" value="NAM-associated_C"/>
</dbReference>
<dbReference type="Pfam" id="PF14303">
    <property type="entry name" value="NAM-associated"/>
    <property type="match status" value="1"/>
</dbReference>
<feature type="compositionally biased region" description="Low complexity" evidence="1">
    <location>
        <begin position="105"/>
        <end position="117"/>
    </location>
</feature>
<dbReference type="EMBL" id="HG994368">
    <property type="protein sequence ID" value="CAF1841070.1"/>
    <property type="molecule type" value="Genomic_DNA"/>
</dbReference>
<dbReference type="PANTHER" id="PTHR45125">
    <property type="entry name" value="F21J9.4-RELATED"/>
    <property type="match status" value="1"/>
</dbReference>
<evidence type="ECO:0000256" key="1">
    <source>
        <dbReference type="SAM" id="MobiDB-lite"/>
    </source>
</evidence>
<reference evidence="3" key="1">
    <citation type="submission" date="2021-01" db="EMBL/GenBank/DDBJ databases">
        <authorList>
            <consortium name="Genoscope - CEA"/>
            <person name="William W."/>
        </authorList>
    </citation>
    <scope>NUCLEOTIDE SEQUENCE</scope>
</reference>
<feature type="domain" description="No apical meristem-associated C-terminal" evidence="2">
    <location>
        <begin position="68"/>
        <end position="150"/>
    </location>
</feature>
<proteinExistence type="predicted"/>
<gene>
    <name evidence="3" type="ORF">DARMORV10_C04P29390.1</name>
</gene>
<accession>A0A816JW48</accession>
<dbReference type="Proteomes" id="UP001295469">
    <property type="component" value="Chromosome C04"/>
</dbReference>
<dbReference type="PANTHER" id="PTHR45125:SF36">
    <property type="entry name" value="BNAC01G27460D PROTEIN"/>
    <property type="match status" value="1"/>
</dbReference>
<evidence type="ECO:0000259" key="2">
    <source>
        <dbReference type="Pfam" id="PF14303"/>
    </source>
</evidence>
<feature type="region of interest" description="Disordered" evidence="1">
    <location>
        <begin position="105"/>
        <end position="157"/>
    </location>
</feature>
<dbReference type="AlphaFoldDB" id="A0A816JW48"/>
<evidence type="ECO:0000313" key="3">
    <source>
        <dbReference type="EMBL" id="CAF1841070.1"/>
    </source>
</evidence>
<sequence>MCILMFHKIHQPRPKRSLQARMTSILAAVSKLKGCVNQIQNKNPSGASEQKILNQAKILQTQDEKYKKGFQFDHVWPILKGIEKFANNFSNRANALQEEVQNVISSPSLQEESSSSPCMNSFDLNMNKEDVTSNLSKRSMGVKKQRENNNLRNNLNK</sequence>